<evidence type="ECO:0000313" key="8">
    <source>
        <dbReference type="EMBL" id="WVX81975.1"/>
    </source>
</evidence>
<evidence type="ECO:0000256" key="6">
    <source>
        <dbReference type="SAM" id="Phobius"/>
    </source>
</evidence>
<feature type="transmembrane region" description="Helical" evidence="6">
    <location>
        <begin position="24"/>
        <end position="43"/>
    </location>
</feature>
<feature type="domain" description="Major facilitator superfamily (MFS) profile" evidence="7">
    <location>
        <begin position="24"/>
        <end position="408"/>
    </location>
</feature>
<dbReference type="PROSITE" id="PS50850">
    <property type="entry name" value="MFS"/>
    <property type="match status" value="1"/>
</dbReference>
<keyword evidence="4 6" id="KW-1133">Transmembrane helix</keyword>
<comment type="subcellular location">
    <subcellularLocation>
        <location evidence="1">Cell membrane</location>
        <topology evidence="1">Multi-pass membrane protein</topology>
    </subcellularLocation>
</comment>
<dbReference type="CDD" id="cd17339">
    <property type="entry name" value="MFS_NIMT_CynX_like"/>
    <property type="match status" value="1"/>
</dbReference>
<keyword evidence="5 6" id="KW-0472">Membrane</keyword>
<feature type="transmembrane region" description="Helical" evidence="6">
    <location>
        <begin position="89"/>
        <end position="108"/>
    </location>
</feature>
<sequence length="413" mass="45013">MNSLNQLDKKQKIESHSKIRKQSASWIITLGIIFIAVNLRAPLISVGPLVDLIRDNMQISNTLAGMITTLPLLAFAFFSPFAPKLGRKFGVELILLIAIIFLTIGIIIRSLSGIANLYIGTAVLGLAIAVCNVLLPSLIKREFPERIGLMTGVYAISMNLFGAIAAGISVPIAIGLGYGWQGALGIWGILSFVSILFWLPKLKRRDMKTSTANHQTAYNNVNLWRSKLAWQVTLFMGLQSTVFYVLVAWLPEILKQQGVSSDQSGWLLSIMQLVVLPFTFIVPIIAGRMSNQRLLVTITSISLLIGNVGLIYGSLNFIVLWIVMLGIGGGFSFSLAMMFFSLRTKNAGQAAELSGMAQSVGYLLAAIGPMFFGYLHDITNSWTIPLLILVGVSVLLFIVGLGAAKNQYVCSRK</sequence>
<evidence type="ECO:0000256" key="1">
    <source>
        <dbReference type="ARBA" id="ARBA00004651"/>
    </source>
</evidence>
<evidence type="ECO:0000313" key="9">
    <source>
        <dbReference type="Proteomes" id="UP001357223"/>
    </source>
</evidence>
<dbReference type="InterPro" id="IPR020846">
    <property type="entry name" value="MFS_dom"/>
</dbReference>
<keyword evidence="3 6" id="KW-0812">Transmembrane</keyword>
<feature type="transmembrane region" description="Helical" evidence="6">
    <location>
        <begin position="147"/>
        <end position="174"/>
    </location>
</feature>
<dbReference type="InterPro" id="IPR036259">
    <property type="entry name" value="MFS_trans_sf"/>
</dbReference>
<evidence type="ECO:0000256" key="4">
    <source>
        <dbReference type="ARBA" id="ARBA00022989"/>
    </source>
</evidence>
<dbReference type="PANTHER" id="PTHR23523:SF2">
    <property type="entry name" value="2-NITROIMIDAZOLE TRANSPORTER"/>
    <property type="match status" value="1"/>
</dbReference>
<reference evidence="8 9" key="1">
    <citation type="submission" date="2023-10" db="EMBL/GenBank/DDBJ databases">
        <title>Niallia locisalis sp.nov. isolated from a salt pond sample.</title>
        <authorList>
            <person name="Li X.-J."/>
            <person name="Dong L."/>
        </authorList>
    </citation>
    <scope>NUCLEOTIDE SEQUENCE [LARGE SCALE GENOMIC DNA]</scope>
    <source>
        <strain evidence="8 9">DSM 29761</strain>
    </source>
</reference>
<evidence type="ECO:0000259" key="7">
    <source>
        <dbReference type="PROSITE" id="PS50850"/>
    </source>
</evidence>
<keyword evidence="2" id="KW-0813">Transport</keyword>
<dbReference type="PANTHER" id="PTHR23523">
    <property type="match status" value="1"/>
</dbReference>
<dbReference type="InterPro" id="IPR011701">
    <property type="entry name" value="MFS"/>
</dbReference>
<protein>
    <submittedName>
        <fullName evidence="8">MFS transporter</fullName>
    </submittedName>
</protein>
<dbReference type="InterPro" id="IPR052524">
    <property type="entry name" value="MFS_Cyanate_Porter"/>
</dbReference>
<name>A0ABZ2CE09_9BACI</name>
<accession>A0ABZ2CE09</accession>
<feature type="transmembrane region" description="Helical" evidence="6">
    <location>
        <begin position="266"/>
        <end position="287"/>
    </location>
</feature>
<gene>
    <name evidence="8" type="ORF">R4Z09_02845</name>
</gene>
<feature type="transmembrane region" description="Helical" evidence="6">
    <location>
        <begin position="318"/>
        <end position="340"/>
    </location>
</feature>
<feature type="transmembrane region" description="Helical" evidence="6">
    <location>
        <begin position="63"/>
        <end position="82"/>
    </location>
</feature>
<feature type="transmembrane region" description="Helical" evidence="6">
    <location>
        <begin position="382"/>
        <end position="404"/>
    </location>
</feature>
<feature type="transmembrane region" description="Helical" evidence="6">
    <location>
        <begin position="360"/>
        <end position="376"/>
    </location>
</feature>
<evidence type="ECO:0000256" key="3">
    <source>
        <dbReference type="ARBA" id="ARBA00022692"/>
    </source>
</evidence>
<feature type="transmembrane region" description="Helical" evidence="6">
    <location>
        <begin position="114"/>
        <end position="135"/>
    </location>
</feature>
<dbReference type="EMBL" id="CP137640">
    <property type="protein sequence ID" value="WVX81975.1"/>
    <property type="molecule type" value="Genomic_DNA"/>
</dbReference>
<feature type="transmembrane region" description="Helical" evidence="6">
    <location>
        <begin position="228"/>
        <end position="246"/>
    </location>
</feature>
<proteinExistence type="predicted"/>
<evidence type="ECO:0000256" key="2">
    <source>
        <dbReference type="ARBA" id="ARBA00022448"/>
    </source>
</evidence>
<evidence type="ECO:0000256" key="5">
    <source>
        <dbReference type="ARBA" id="ARBA00023136"/>
    </source>
</evidence>
<feature type="transmembrane region" description="Helical" evidence="6">
    <location>
        <begin position="180"/>
        <end position="199"/>
    </location>
</feature>
<keyword evidence="9" id="KW-1185">Reference proteome</keyword>
<organism evidence="8 9">
    <name type="scientific">Niallia oryzisoli</name>
    <dbReference type="NCBI Taxonomy" id="1737571"/>
    <lineage>
        <taxon>Bacteria</taxon>
        <taxon>Bacillati</taxon>
        <taxon>Bacillota</taxon>
        <taxon>Bacilli</taxon>
        <taxon>Bacillales</taxon>
        <taxon>Bacillaceae</taxon>
        <taxon>Niallia</taxon>
    </lineage>
</organism>
<dbReference type="Pfam" id="PF07690">
    <property type="entry name" value="MFS_1"/>
    <property type="match status" value="1"/>
</dbReference>
<dbReference type="RefSeq" id="WP_338450883.1">
    <property type="nucleotide sequence ID" value="NZ_CP137640.1"/>
</dbReference>
<dbReference type="Gene3D" id="1.20.1250.20">
    <property type="entry name" value="MFS general substrate transporter like domains"/>
    <property type="match status" value="2"/>
</dbReference>
<feature type="transmembrane region" description="Helical" evidence="6">
    <location>
        <begin position="294"/>
        <end position="312"/>
    </location>
</feature>
<dbReference type="Proteomes" id="UP001357223">
    <property type="component" value="Chromosome"/>
</dbReference>
<dbReference type="SUPFAM" id="SSF103473">
    <property type="entry name" value="MFS general substrate transporter"/>
    <property type="match status" value="1"/>
</dbReference>